<feature type="region of interest" description="Disordered" evidence="1">
    <location>
        <begin position="175"/>
        <end position="195"/>
    </location>
</feature>
<reference evidence="3" key="1">
    <citation type="submission" date="2014-04" db="EMBL/GenBank/DDBJ databases">
        <title>Evolutionary Origins and Diversification of the Mycorrhizal Mutualists.</title>
        <authorList>
            <consortium name="DOE Joint Genome Institute"/>
            <consortium name="Mycorrhizal Genomics Consortium"/>
            <person name="Kohler A."/>
            <person name="Kuo A."/>
            <person name="Nagy L.G."/>
            <person name="Floudas D."/>
            <person name="Copeland A."/>
            <person name="Barry K.W."/>
            <person name="Cichocki N."/>
            <person name="Veneault-Fourrey C."/>
            <person name="LaButti K."/>
            <person name="Lindquist E.A."/>
            <person name="Lipzen A."/>
            <person name="Lundell T."/>
            <person name="Morin E."/>
            <person name="Murat C."/>
            <person name="Riley R."/>
            <person name="Ohm R."/>
            <person name="Sun H."/>
            <person name="Tunlid A."/>
            <person name="Henrissat B."/>
            <person name="Grigoriev I.V."/>
            <person name="Hibbett D.S."/>
            <person name="Martin F."/>
        </authorList>
    </citation>
    <scope>NUCLEOTIDE SEQUENCE [LARGE SCALE GENOMIC DNA]</scope>
    <source>
        <strain evidence="3">FD-334 SS-4</strain>
    </source>
</reference>
<protein>
    <submittedName>
        <fullName evidence="2">Uncharacterized protein</fullName>
    </submittedName>
</protein>
<organism evidence="2 3">
    <name type="scientific">Hypholoma sublateritium (strain FD-334 SS-4)</name>
    <dbReference type="NCBI Taxonomy" id="945553"/>
    <lineage>
        <taxon>Eukaryota</taxon>
        <taxon>Fungi</taxon>
        <taxon>Dikarya</taxon>
        <taxon>Basidiomycota</taxon>
        <taxon>Agaricomycotina</taxon>
        <taxon>Agaricomycetes</taxon>
        <taxon>Agaricomycetidae</taxon>
        <taxon>Agaricales</taxon>
        <taxon>Agaricineae</taxon>
        <taxon>Strophariaceae</taxon>
        <taxon>Hypholoma</taxon>
    </lineage>
</organism>
<keyword evidence="3" id="KW-1185">Reference proteome</keyword>
<dbReference type="EMBL" id="KN817611">
    <property type="protein sequence ID" value="KJA16984.1"/>
    <property type="molecule type" value="Genomic_DNA"/>
</dbReference>
<evidence type="ECO:0000256" key="1">
    <source>
        <dbReference type="SAM" id="MobiDB-lite"/>
    </source>
</evidence>
<feature type="region of interest" description="Disordered" evidence="1">
    <location>
        <begin position="1"/>
        <end position="23"/>
    </location>
</feature>
<evidence type="ECO:0000313" key="2">
    <source>
        <dbReference type="EMBL" id="KJA16984.1"/>
    </source>
</evidence>
<evidence type="ECO:0000313" key="3">
    <source>
        <dbReference type="Proteomes" id="UP000054270"/>
    </source>
</evidence>
<dbReference type="AlphaFoldDB" id="A0A0D2ND03"/>
<dbReference type="Proteomes" id="UP000054270">
    <property type="component" value="Unassembled WGS sequence"/>
</dbReference>
<proteinExistence type="predicted"/>
<name>A0A0D2ND03_HYPSF</name>
<gene>
    <name evidence="2" type="ORF">HYPSUDRAFT_206548</name>
</gene>
<accession>A0A0D2ND03</accession>
<sequence>MSASAQQLDKDVTSHIPNARRAPSARLHGQVMLLYARTSPPGYDVPHSLTARSASLSPGPVPRTCRPVSVGPVVPVKPVRPPNHVPCPASAQIACPSRHTPPSLTAERRPARRRASALPLPIRSPSTTRCRCVRARPGHPSTQNGRRRDVALARCAPLSTNIRWSARRKCIAPGTAPPMQHSLGSSSVAAAQPRRPSPRTAISSWICAAQLYPRSRPSSLRVACCDFFFPAPLPASRVVVRPALQTRCIFPYTAHPPAARGCI</sequence>
<feature type="region of interest" description="Disordered" evidence="1">
    <location>
        <begin position="94"/>
        <end position="115"/>
    </location>
</feature>